<feature type="compositionally biased region" description="Basic and acidic residues" evidence="1">
    <location>
        <begin position="129"/>
        <end position="147"/>
    </location>
</feature>
<dbReference type="AlphaFoldDB" id="A0A8S9NEP0"/>
<accession>A0A8S9NEP0</accession>
<feature type="compositionally biased region" description="Basic and acidic residues" evidence="1">
    <location>
        <begin position="206"/>
        <end position="217"/>
    </location>
</feature>
<dbReference type="Proteomes" id="UP000712600">
    <property type="component" value="Unassembled WGS sequence"/>
</dbReference>
<sequence>MAKQFIAAVKLRIEAPVRLSHAESWREGVVIHCKGGPYPWNWVTGLPGQATSQEAARTRGGGNRFELCRTLSGSIDGKKGNALETHETSNGTHGDVGKIDMCVLNPASRNPGWKWGRGGCYKTVPRTGTETEERRRGETSNRNDRGVAEPGRSAATRNQPEEDARTTQLETAQAEKLKDKPPNQRQGKDNPDEDRNSNESNGEWMQRTEEKTEETKG</sequence>
<evidence type="ECO:0000256" key="1">
    <source>
        <dbReference type="SAM" id="MobiDB-lite"/>
    </source>
</evidence>
<gene>
    <name evidence="2" type="ORF">F2Q69_00042843</name>
</gene>
<evidence type="ECO:0000313" key="3">
    <source>
        <dbReference type="Proteomes" id="UP000712600"/>
    </source>
</evidence>
<proteinExistence type="predicted"/>
<organism evidence="2 3">
    <name type="scientific">Brassica cretica</name>
    <name type="common">Mustard</name>
    <dbReference type="NCBI Taxonomy" id="69181"/>
    <lineage>
        <taxon>Eukaryota</taxon>
        <taxon>Viridiplantae</taxon>
        <taxon>Streptophyta</taxon>
        <taxon>Embryophyta</taxon>
        <taxon>Tracheophyta</taxon>
        <taxon>Spermatophyta</taxon>
        <taxon>Magnoliopsida</taxon>
        <taxon>eudicotyledons</taxon>
        <taxon>Gunneridae</taxon>
        <taxon>Pentapetalae</taxon>
        <taxon>rosids</taxon>
        <taxon>malvids</taxon>
        <taxon>Brassicales</taxon>
        <taxon>Brassicaceae</taxon>
        <taxon>Brassiceae</taxon>
        <taxon>Brassica</taxon>
    </lineage>
</organism>
<dbReference type="EMBL" id="QGKX02001621">
    <property type="protein sequence ID" value="KAF3499453.1"/>
    <property type="molecule type" value="Genomic_DNA"/>
</dbReference>
<feature type="region of interest" description="Disordered" evidence="1">
    <location>
        <begin position="113"/>
        <end position="217"/>
    </location>
</feature>
<reference evidence="2" key="1">
    <citation type="submission" date="2019-12" db="EMBL/GenBank/DDBJ databases">
        <title>Genome sequencing and annotation of Brassica cretica.</title>
        <authorList>
            <person name="Studholme D.J."/>
            <person name="Sarris P."/>
        </authorList>
    </citation>
    <scope>NUCLEOTIDE SEQUENCE</scope>
    <source>
        <strain evidence="2">PFS-109/04</strain>
        <tissue evidence="2">Leaf</tissue>
    </source>
</reference>
<feature type="compositionally biased region" description="Basic and acidic residues" evidence="1">
    <location>
        <begin position="173"/>
        <end position="197"/>
    </location>
</feature>
<evidence type="ECO:0000313" key="2">
    <source>
        <dbReference type="EMBL" id="KAF3499453.1"/>
    </source>
</evidence>
<protein>
    <submittedName>
        <fullName evidence="2">Uncharacterized protein</fullName>
    </submittedName>
</protein>
<comment type="caution">
    <text evidence="2">The sequence shown here is derived from an EMBL/GenBank/DDBJ whole genome shotgun (WGS) entry which is preliminary data.</text>
</comment>
<name>A0A8S9NEP0_BRACR</name>